<dbReference type="InterPro" id="IPR027417">
    <property type="entry name" value="P-loop_NTPase"/>
</dbReference>
<comment type="caution">
    <text evidence="1">The sequence shown here is derived from an EMBL/GenBank/DDBJ whole genome shotgun (WGS) entry which is preliminary data.</text>
</comment>
<accession>A0A2J8A9H8</accession>
<gene>
    <name evidence="1" type="ORF">TSOC_004218</name>
</gene>
<proteinExistence type="predicted"/>
<dbReference type="SUPFAM" id="SSF52540">
    <property type="entry name" value="P-loop containing nucleoside triphosphate hydrolases"/>
    <property type="match status" value="1"/>
</dbReference>
<dbReference type="AlphaFoldDB" id="A0A2J8A9H8"/>
<organism evidence="1 2">
    <name type="scientific">Tetrabaena socialis</name>
    <dbReference type="NCBI Taxonomy" id="47790"/>
    <lineage>
        <taxon>Eukaryota</taxon>
        <taxon>Viridiplantae</taxon>
        <taxon>Chlorophyta</taxon>
        <taxon>core chlorophytes</taxon>
        <taxon>Chlorophyceae</taxon>
        <taxon>CS clade</taxon>
        <taxon>Chlamydomonadales</taxon>
        <taxon>Tetrabaenaceae</taxon>
        <taxon>Tetrabaena</taxon>
    </lineage>
</organism>
<evidence type="ECO:0000313" key="1">
    <source>
        <dbReference type="EMBL" id="PNH09161.1"/>
    </source>
</evidence>
<protein>
    <submittedName>
        <fullName evidence="1">Uncharacterized protein</fullName>
    </submittedName>
</protein>
<keyword evidence="2" id="KW-1185">Reference proteome</keyword>
<sequence>MDGQWCPLNTKGQANFYAHQSKDLYNPCTELHSSIYNYKSLHAGLVTNWDSRKLRFKPNQYPQPLEASLPRMFFVSLFVGSRGSGKTFSLVKLLKNYERAGIVDPDTKARLAQRVILFSPTLDANPVFSSLKNFDAEHDSVHSYSDGRLLEVLDDIKREREETLEYQRKLKLYLRFRRMKDVRTLGYEELIELEKTDYKPPKEPKYPQGVVTFLVLDDLVGSAAFKSTGRSALTNLVLKNRHLGVNILIATQNLKAIPKSIRTNTSLFVIFRFASKKINCDDLYEEVSNLLTLEKFEEVFDHATKEAHDYLVIDFSQPKDNRLKKNFDRVLQNAVMGDWRDGLHFIDLPEFLPQKSEYQVAVESFHCSNPIGAPYSIECGTVPQGNSYSTMTKGMSMTLLNSSGNTFARSIHADLIGCKVQDPTLLRGSLHNIRFRGMDGDLVAVDAFGVTPLWRLTLVVYPIPA</sequence>
<dbReference type="OrthoDB" id="2019199at2759"/>
<dbReference type="Gene3D" id="3.40.50.300">
    <property type="entry name" value="P-loop containing nucleotide triphosphate hydrolases"/>
    <property type="match status" value="1"/>
</dbReference>
<name>A0A2J8A9H8_9CHLO</name>
<reference evidence="1 2" key="1">
    <citation type="journal article" date="2017" name="Mol. Biol. Evol.">
        <title>The 4-celled Tetrabaena socialis nuclear genome reveals the essential components for genetic control of cell number at the origin of multicellularity in the volvocine lineage.</title>
        <authorList>
            <person name="Featherston J."/>
            <person name="Arakaki Y."/>
            <person name="Hanschen E.R."/>
            <person name="Ferris P.J."/>
            <person name="Michod R.E."/>
            <person name="Olson B.J.S.C."/>
            <person name="Nozaki H."/>
            <person name="Durand P.M."/>
        </authorList>
    </citation>
    <scope>NUCLEOTIDE SEQUENCE [LARGE SCALE GENOMIC DNA]</scope>
    <source>
        <strain evidence="1 2">NIES-571</strain>
    </source>
</reference>
<dbReference type="EMBL" id="PGGS01000101">
    <property type="protein sequence ID" value="PNH09161.1"/>
    <property type="molecule type" value="Genomic_DNA"/>
</dbReference>
<evidence type="ECO:0000313" key="2">
    <source>
        <dbReference type="Proteomes" id="UP000236333"/>
    </source>
</evidence>
<dbReference type="Proteomes" id="UP000236333">
    <property type="component" value="Unassembled WGS sequence"/>
</dbReference>